<dbReference type="EMBL" id="PYAW01000002">
    <property type="protein sequence ID" value="PSL47421.1"/>
    <property type="molecule type" value="Genomic_DNA"/>
</dbReference>
<reference evidence="1 2" key="1">
    <citation type="submission" date="2018-03" db="EMBL/GenBank/DDBJ databases">
        <title>Genomic Encyclopedia of Archaeal and Bacterial Type Strains, Phase II (KMG-II): from individual species to whole genera.</title>
        <authorList>
            <person name="Goeker M."/>
        </authorList>
    </citation>
    <scope>NUCLEOTIDE SEQUENCE [LARGE SCALE GENOMIC DNA]</scope>
    <source>
        <strain evidence="1 2">DSM 24859</strain>
    </source>
</reference>
<keyword evidence="2" id="KW-1185">Reference proteome</keyword>
<evidence type="ECO:0000313" key="2">
    <source>
        <dbReference type="Proteomes" id="UP000240971"/>
    </source>
</evidence>
<gene>
    <name evidence="1" type="ORF">CLV51_102268</name>
</gene>
<proteinExistence type="predicted"/>
<comment type="caution">
    <text evidence="1">The sequence shown here is derived from an EMBL/GenBank/DDBJ whole genome shotgun (WGS) entry which is preliminary data.</text>
</comment>
<evidence type="ECO:0000313" key="1">
    <source>
        <dbReference type="EMBL" id="PSL47421.1"/>
    </source>
</evidence>
<name>A0A2P8HMI4_CHINA</name>
<dbReference type="AlphaFoldDB" id="A0A2P8HMI4"/>
<sequence length="180" mass="20926">MRGFLIESDEYKVKNQLTYGCLYMILTSVPGIQSRLFPTSQMPVSHINSFFMGALKVSNYISKKKFNPARIDYLRQRFNLPDLSLSDNSFYEQLVFVILNELDNNEVIVVETTGLANDSIGYLIRFCYGFLIVNRDRLIVLVHPEHQRVQYPEYLLLELDDVKVGDVTSWLKGLDLNYLR</sequence>
<organism evidence="1 2">
    <name type="scientific">Chitinophaga niastensis</name>
    <dbReference type="NCBI Taxonomy" id="536980"/>
    <lineage>
        <taxon>Bacteria</taxon>
        <taxon>Pseudomonadati</taxon>
        <taxon>Bacteroidota</taxon>
        <taxon>Chitinophagia</taxon>
        <taxon>Chitinophagales</taxon>
        <taxon>Chitinophagaceae</taxon>
        <taxon>Chitinophaga</taxon>
    </lineage>
</organism>
<dbReference type="Proteomes" id="UP000240971">
    <property type="component" value="Unassembled WGS sequence"/>
</dbReference>
<accession>A0A2P8HMI4</accession>
<protein>
    <submittedName>
        <fullName evidence="1">Uncharacterized protein</fullName>
    </submittedName>
</protein>